<dbReference type="InterPro" id="IPR040412">
    <property type="entry name" value="At1g65710-like"/>
</dbReference>
<dbReference type="PANTHER" id="PTHR34367">
    <property type="entry name" value="OS02G0734667 PROTEIN"/>
    <property type="match status" value="1"/>
</dbReference>
<feature type="compositionally biased region" description="Polar residues" evidence="1">
    <location>
        <begin position="401"/>
        <end position="420"/>
    </location>
</feature>
<dbReference type="Proteomes" id="UP000827721">
    <property type="component" value="Unassembled WGS sequence"/>
</dbReference>
<feature type="compositionally biased region" description="Low complexity" evidence="1">
    <location>
        <begin position="343"/>
        <end position="359"/>
    </location>
</feature>
<feature type="compositionally biased region" description="Basic residues" evidence="1">
    <location>
        <begin position="203"/>
        <end position="212"/>
    </location>
</feature>
<feature type="region of interest" description="Disordered" evidence="1">
    <location>
        <begin position="341"/>
        <end position="423"/>
    </location>
</feature>
<feature type="region of interest" description="Disordered" evidence="1">
    <location>
        <begin position="590"/>
        <end position="622"/>
    </location>
</feature>
<feature type="region of interest" description="Disordered" evidence="1">
    <location>
        <begin position="1"/>
        <end position="76"/>
    </location>
</feature>
<name>A0ABQ8HEP4_9ROSI</name>
<reference evidence="2 3" key="1">
    <citation type="submission" date="2021-02" db="EMBL/GenBank/DDBJ databases">
        <title>Plant Genome Project.</title>
        <authorList>
            <person name="Zhang R.-G."/>
        </authorList>
    </citation>
    <scope>NUCLEOTIDE SEQUENCE [LARGE SCALE GENOMIC DNA]</scope>
    <source>
        <tissue evidence="2">Leaves</tissue>
    </source>
</reference>
<evidence type="ECO:0000256" key="1">
    <source>
        <dbReference type="SAM" id="MobiDB-lite"/>
    </source>
</evidence>
<feature type="compositionally biased region" description="Polar residues" evidence="1">
    <location>
        <begin position="360"/>
        <end position="377"/>
    </location>
</feature>
<feature type="compositionally biased region" description="Basic and acidic residues" evidence="1">
    <location>
        <begin position="229"/>
        <end position="245"/>
    </location>
</feature>
<organism evidence="2 3">
    <name type="scientific">Xanthoceras sorbifolium</name>
    <dbReference type="NCBI Taxonomy" id="99658"/>
    <lineage>
        <taxon>Eukaryota</taxon>
        <taxon>Viridiplantae</taxon>
        <taxon>Streptophyta</taxon>
        <taxon>Embryophyta</taxon>
        <taxon>Tracheophyta</taxon>
        <taxon>Spermatophyta</taxon>
        <taxon>Magnoliopsida</taxon>
        <taxon>eudicotyledons</taxon>
        <taxon>Gunneridae</taxon>
        <taxon>Pentapetalae</taxon>
        <taxon>rosids</taxon>
        <taxon>malvids</taxon>
        <taxon>Sapindales</taxon>
        <taxon>Sapindaceae</taxon>
        <taxon>Xanthoceroideae</taxon>
        <taxon>Xanthoceras</taxon>
    </lineage>
</organism>
<feature type="compositionally biased region" description="Basic and acidic residues" evidence="1">
    <location>
        <begin position="56"/>
        <end position="76"/>
    </location>
</feature>
<proteinExistence type="predicted"/>
<feature type="compositionally biased region" description="Polar residues" evidence="1">
    <location>
        <begin position="144"/>
        <end position="154"/>
    </location>
</feature>
<keyword evidence="3" id="KW-1185">Reference proteome</keyword>
<gene>
    <name evidence="2" type="ORF">JRO89_XS11G0044600</name>
</gene>
<evidence type="ECO:0000313" key="3">
    <source>
        <dbReference type="Proteomes" id="UP000827721"/>
    </source>
</evidence>
<feature type="region of interest" description="Disordered" evidence="1">
    <location>
        <begin position="140"/>
        <end position="320"/>
    </location>
</feature>
<feature type="compositionally biased region" description="Basic and acidic residues" evidence="1">
    <location>
        <begin position="739"/>
        <end position="749"/>
    </location>
</feature>
<evidence type="ECO:0000313" key="2">
    <source>
        <dbReference type="EMBL" id="KAH7557089.1"/>
    </source>
</evidence>
<dbReference type="PANTHER" id="PTHR34367:SF1">
    <property type="entry name" value="OS04G0528600 PROTEIN"/>
    <property type="match status" value="1"/>
</dbReference>
<feature type="compositionally biased region" description="Low complexity" evidence="1">
    <location>
        <begin position="155"/>
        <end position="164"/>
    </location>
</feature>
<feature type="region of interest" description="Disordered" evidence="1">
    <location>
        <begin position="667"/>
        <end position="772"/>
    </location>
</feature>
<feature type="compositionally biased region" description="Polar residues" evidence="1">
    <location>
        <begin position="671"/>
        <end position="680"/>
    </location>
</feature>
<protein>
    <submittedName>
        <fullName evidence="2">Uncharacterized protein</fullName>
    </submittedName>
</protein>
<feature type="compositionally biased region" description="Low complexity" evidence="1">
    <location>
        <begin position="269"/>
        <end position="279"/>
    </location>
</feature>
<feature type="compositionally biased region" description="Low complexity" evidence="1">
    <location>
        <begin position="213"/>
        <end position="222"/>
    </location>
</feature>
<feature type="compositionally biased region" description="Gly residues" evidence="1">
    <location>
        <begin position="750"/>
        <end position="759"/>
    </location>
</feature>
<feature type="compositionally biased region" description="Low complexity" evidence="1">
    <location>
        <begin position="681"/>
        <end position="698"/>
    </location>
</feature>
<dbReference type="EMBL" id="JAFEMO010000011">
    <property type="protein sequence ID" value="KAH7557089.1"/>
    <property type="molecule type" value="Genomic_DNA"/>
</dbReference>
<accession>A0ABQ8HEP4</accession>
<comment type="caution">
    <text evidence="2">The sequence shown here is derived from an EMBL/GenBank/DDBJ whole genome shotgun (WGS) entry which is preliminary data.</text>
</comment>
<sequence>MGSCLSKKKDSSSSSSSSSVAKDATLSVSSKTVPVDPTKHDNNNTQKVVEVVVEAPKQEPRKREEEKEKEKEEEGLVKKEIFVIKHRKSHERRSNTPQHNEPAVVVEEEMGNNVNCAAVNNMVRTSSCTKEEVDAILIQCGRLSRSNSSGNKVASSGRKYSGSKRSYDFDHNDVVVDRDGAGGGDDDSDSKKKVSDEDDEKRQHRQRHRQSSSRHSSSPSSQGRRRRTPSREREQQQRSGSRERGNGGGGGSSSSGRRVSRSPGRRSENNNTVTTTTNNGACNNRPGKMVSVPASVASLVMDKSNNNGGGASEPPANAANGIKRISVKRNVGADQAVGGLVGSRSAASPRSLSPARANANVKSSNENQQQQPSLSRNSSRKAEHSPCRRNPLSEIDPNSLAYPQSAGNKKAASTNANRVQNRNREIEGDGILVKEFSTNLLHQAPIQKPEIAAQGTNHKTSSRGTMSNKVGGVVNCTEREHQRILEEAKAHVPKTGNNVTLTTVVAASGADNLKPQTVTRSRSSRLSRDLDINPETLLNPSPSYTTLLLEDIQNFHQKNNNNTPSISLPACVSKACSILEAVADLNSTTSSNFSGAFSEDRKSLPADHSNNKKNSINLIGKKMPETNYRDPFVESEVLGSDDLMEPSFHKYVTVRRGGTTLVEVDLDDQESSGSNSIVGGSQQNWSFSSSSWEPNSAESTDRWTSRSNTRDQSPLGFQRHPLSETGCDEMKTRKGFSGTKRDNDHEKVGIGRGRVGAGKGLHTVPVGVTAST</sequence>
<feature type="compositionally biased region" description="Basic and acidic residues" evidence="1">
    <location>
        <begin position="165"/>
        <end position="180"/>
    </location>
</feature>